<gene>
    <name evidence="6" type="ORF">IPP15_22335</name>
</gene>
<dbReference type="GO" id="GO:0008514">
    <property type="term" value="F:organic anion transmembrane transporter activity"/>
    <property type="evidence" value="ECO:0007669"/>
    <property type="project" value="UniProtKB-ARBA"/>
</dbReference>
<name>A0A9D7XVV6_9BACT</name>
<organism evidence="6 7">
    <name type="scientific">Candidatus Opimibacter skivensis</name>
    <dbReference type="NCBI Taxonomy" id="2982028"/>
    <lineage>
        <taxon>Bacteria</taxon>
        <taxon>Pseudomonadati</taxon>
        <taxon>Bacteroidota</taxon>
        <taxon>Saprospiria</taxon>
        <taxon>Saprospirales</taxon>
        <taxon>Saprospiraceae</taxon>
        <taxon>Candidatus Opimibacter</taxon>
    </lineage>
</organism>
<dbReference type="InterPro" id="IPR001898">
    <property type="entry name" value="SLC13A/DASS"/>
</dbReference>
<feature type="transmembrane region" description="Helical" evidence="5">
    <location>
        <begin position="373"/>
        <end position="396"/>
    </location>
</feature>
<keyword evidence="3 5" id="KW-1133">Transmembrane helix</keyword>
<accession>A0A9D7XVV6</accession>
<feature type="transmembrane region" description="Helical" evidence="5">
    <location>
        <begin position="403"/>
        <end position="420"/>
    </location>
</feature>
<dbReference type="PANTHER" id="PTHR10283">
    <property type="entry name" value="SOLUTE CARRIER FAMILY 13 MEMBER"/>
    <property type="match status" value="1"/>
</dbReference>
<evidence type="ECO:0000256" key="5">
    <source>
        <dbReference type="SAM" id="Phobius"/>
    </source>
</evidence>
<dbReference type="AlphaFoldDB" id="A0A9D7XVV6"/>
<evidence type="ECO:0000256" key="3">
    <source>
        <dbReference type="ARBA" id="ARBA00022989"/>
    </source>
</evidence>
<dbReference type="GO" id="GO:1905039">
    <property type="term" value="P:carboxylic acid transmembrane transport"/>
    <property type="evidence" value="ECO:0007669"/>
    <property type="project" value="UniProtKB-ARBA"/>
</dbReference>
<dbReference type="CDD" id="cd01115">
    <property type="entry name" value="SLC13_permease"/>
    <property type="match status" value="1"/>
</dbReference>
<reference evidence="6 7" key="1">
    <citation type="submission" date="2020-10" db="EMBL/GenBank/DDBJ databases">
        <title>Connecting structure to function with the recovery of over 1000 high-quality activated sludge metagenome-assembled genomes encoding full-length rRNA genes using long-read sequencing.</title>
        <authorList>
            <person name="Singleton C.M."/>
            <person name="Petriglieri F."/>
            <person name="Kristensen J.M."/>
            <person name="Kirkegaard R.H."/>
            <person name="Michaelsen T.Y."/>
            <person name="Andersen M.H."/>
            <person name="Karst S.M."/>
            <person name="Dueholm M.S."/>
            <person name="Nielsen P.H."/>
            <person name="Albertsen M."/>
        </authorList>
    </citation>
    <scope>NUCLEOTIDE SEQUENCE [LARGE SCALE GENOMIC DNA]</scope>
    <source>
        <strain evidence="6">Ribe_18-Q3-R11-54_MAXAC.273</strain>
    </source>
</reference>
<feature type="transmembrane region" description="Helical" evidence="5">
    <location>
        <begin position="157"/>
        <end position="173"/>
    </location>
</feature>
<dbReference type="GO" id="GO:0005886">
    <property type="term" value="C:plasma membrane"/>
    <property type="evidence" value="ECO:0007669"/>
    <property type="project" value="TreeGrafter"/>
</dbReference>
<evidence type="ECO:0000256" key="2">
    <source>
        <dbReference type="ARBA" id="ARBA00022692"/>
    </source>
</evidence>
<proteinExistence type="predicted"/>
<evidence type="ECO:0000256" key="1">
    <source>
        <dbReference type="ARBA" id="ARBA00004141"/>
    </source>
</evidence>
<feature type="transmembrane region" description="Helical" evidence="5">
    <location>
        <begin position="312"/>
        <end position="331"/>
    </location>
</feature>
<evidence type="ECO:0000256" key="4">
    <source>
        <dbReference type="ARBA" id="ARBA00023136"/>
    </source>
</evidence>
<feature type="transmembrane region" description="Helical" evidence="5">
    <location>
        <begin position="94"/>
        <end position="112"/>
    </location>
</feature>
<dbReference type="PANTHER" id="PTHR10283:SF82">
    <property type="entry name" value="SOLUTE CARRIER FAMILY 13 MEMBER 2"/>
    <property type="match status" value="1"/>
</dbReference>
<sequence length="491" mass="52686">MPESPKNILADSTDLSLGAKRIGLLLGPALFLIIYFFIAPAGMPEAAITVMAITAWIAIWWVTEPIPLAATSLIPIILFPLMGVLKLGETTASYGQPIVFLYIGGFLIAIAIEKTGLQRRIALKIIRSMGTRLSMIILGFMISTAFLSMWISNTATAIMMLPIGMAIITATSDDAGEHQIHFRKALMLAIAYASSIGGLATLIGTPPNLVFAGVVRDTYHVDITFTQWFAIGFPITVLLLLISWWYLVRIGFPLGHARVAGGKEEMNQRLSQSGKMSSAEKKVAIVFVSVAIAWIIRSFILEKIIPGIDDTIIAMLGGVVLFLIPSGEGKNKKLISWEDAHKLPWGIVLLFGGGLALAEAFEKTGLAQWIGQNMSALAGLGVFVTILLVVTLVNFLTEFTSNLATVTMILPVIAPIAVSAGVHPFMLMVGATLAASCGFMMPAGTPPNAIAFGSGYLSIKDMVKTGFWLNIASIIIITCVVYFLLGPMWGI</sequence>
<feature type="transmembrane region" description="Helical" evidence="5">
    <location>
        <begin position="185"/>
        <end position="205"/>
    </location>
</feature>
<feature type="transmembrane region" description="Helical" evidence="5">
    <location>
        <begin position="21"/>
        <end position="40"/>
    </location>
</feature>
<comment type="subcellular location">
    <subcellularLocation>
        <location evidence="1">Membrane</location>
        <topology evidence="1">Multi-pass membrane protein</topology>
    </subcellularLocation>
</comment>
<feature type="transmembrane region" description="Helical" evidence="5">
    <location>
        <begin position="225"/>
        <end position="248"/>
    </location>
</feature>
<dbReference type="Pfam" id="PF00939">
    <property type="entry name" value="Na_sulph_symp"/>
    <property type="match status" value="1"/>
</dbReference>
<feature type="transmembrane region" description="Helical" evidence="5">
    <location>
        <begin position="283"/>
        <end position="300"/>
    </location>
</feature>
<keyword evidence="4 5" id="KW-0472">Membrane</keyword>
<comment type="caution">
    <text evidence="6">The sequence shown here is derived from an EMBL/GenBank/DDBJ whole genome shotgun (WGS) entry which is preliminary data.</text>
</comment>
<dbReference type="EMBL" id="JADKGY010000032">
    <property type="protein sequence ID" value="MBK9985062.1"/>
    <property type="molecule type" value="Genomic_DNA"/>
</dbReference>
<protein>
    <submittedName>
        <fullName evidence="6">DASS family sodium-coupled anion symporter</fullName>
    </submittedName>
</protein>
<keyword evidence="2 5" id="KW-0812">Transmembrane</keyword>
<evidence type="ECO:0000313" key="7">
    <source>
        <dbReference type="Proteomes" id="UP000808337"/>
    </source>
</evidence>
<dbReference type="NCBIfam" id="TIGR00785">
    <property type="entry name" value="dass"/>
    <property type="match status" value="1"/>
</dbReference>
<dbReference type="Proteomes" id="UP000808337">
    <property type="component" value="Unassembled WGS sequence"/>
</dbReference>
<evidence type="ECO:0000313" key="6">
    <source>
        <dbReference type="EMBL" id="MBK9985062.1"/>
    </source>
</evidence>
<feature type="transmembrane region" description="Helical" evidence="5">
    <location>
        <begin position="133"/>
        <end position="151"/>
    </location>
</feature>
<feature type="transmembrane region" description="Helical" evidence="5">
    <location>
        <begin position="343"/>
        <end position="361"/>
    </location>
</feature>
<feature type="transmembrane region" description="Helical" evidence="5">
    <location>
        <begin position="466"/>
        <end position="485"/>
    </location>
</feature>